<keyword evidence="7" id="KW-1185">Reference proteome</keyword>
<evidence type="ECO:0000256" key="1">
    <source>
        <dbReference type="ARBA" id="ARBA00004496"/>
    </source>
</evidence>
<evidence type="ECO:0000256" key="3">
    <source>
        <dbReference type="ARBA" id="ARBA00019418"/>
    </source>
</evidence>
<dbReference type="Proteomes" id="UP001359886">
    <property type="component" value="Unassembled WGS sequence"/>
</dbReference>
<dbReference type="Gene3D" id="1.10.150.250">
    <property type="entry name" value="Flavinator of succinate dehydrogenase"/>
    <property type="match status" value="1"/>
</dbReference>
<keyword evidence="5" id="KW-0143">Chaperone</keyword>
<evidence type="ECO:0000256" key="2">
    <source>
        <dbReference type="ARBA" id="ARBA00008571"/>
    </source>
</evidence>
<proteinExistence type="inferred from homology"/>
<reference evidence="6 7" key="1">
    <citation type="submission" date="2024-02" db="EMBL/GenBank/DDBJ databases">
        <title>A novel Wenzhouxiangellaceae bacterium, isolated from coastal sediments.</title>
        <authorList>
            <person name="Du Z.-J."/>
            <person name="Ye Y.-Q."/>
            <person name="Zhang X.-Y."/>
        </authorList>
    </citation>
    <scope>NUCLEOTIDE SEQUENCE [LARGE SCALE GENOMIC DNA]</scope>
    <source>
        <strain evidence="6 7">CH-27</strain>
    </source>
</reference>
<accession>A0AAW9R7A3</accession>
<dbReference type="InterPro" id="IPR005631">
    <property type="entry name" value="SDH"/>
</dbReference>
<evidence type="ECO:0000313" key="6">
    <source>
        <dbReference type="EMBL" id="MEJ8568304.1"/>
    </source>
</evidence>
<dbReference type="InterPro" id="IPR036714">
    <property type="entry name" value="SDH_sf"/>
</dbReference>
<organism evidence="6 7">
    <name type="scientific">Elongatibacter sediminis</name>
    <dbReference type="NCBI Taxonomy" id="3119006"/>
    <lineage>
        <taxon>Bacteria</taxon>
        <taxon>Pseudomonadati</taxon>
        <taxon>Pseudomonadota</taxon>
        <taxon>Gammaproteobacteria</taxon>
        <taxon>Chromatiales</taxon>
        <taxon>Wenzhouxiangellaceae</taxon>
        <taxon>Elongatibacter</taxon>
    </lineage>
</organism>
<dbReference type="GO" id="GO:0005737">
    <property type="term" value="C:cytoplasm"/>
    <property type="evidence" value="ECO:0007669"/>
    <property type="project" value="UniProtKB-SubCell"/>
</dbReference>
<dbReference type="EMBL" id="JAZHOG010000007">
    <property type="protein sequence ID" value="MEJ8568304.1"/>
    <property type="molecule type" value="Genomic_DNA"/>
</dbReference>
<comment type="caution">
    <text evidence="6">The sequence shown here is derived from an EMBL/GenBank/DDBJ whole genome shotgun (WGS) entry which is preliminary data.</text>
</comment>
<comment type="subcellular location">
    <subcellularLocation>
        <location evidence="1">Cytoplasm</location>
    </subcellularLocation>
</comment>
<dbReference type="InterPro" id="IPR050531">
    <property type="entry name" value="SdhE_FAD_assembly_factor"/>
</dbReference>
<evidence type="ECO:0000313" key="7">
    <source>
        <dbReference type="Proteomes" id="UP001359886"/>
    </source>
</evidence>
<dbReference type="PANTHER" id="PTHR39585:SF1">
    <property type="entry name" value="FAD ASSEMBLY FACTOR SDHE"/>
    <property type="match status" value="1"/>
</dbReference>
<sequence length="87" mass="10668">MPSVTNRRVRRLKWLCRRGMKELDLMLERFLASEQDSLEHGAWPELESLLQTEDDRLWDWLQNSQHPDARPYRALLDRIRHDTEFRH</sequence>
<evidence type="ECO:0000256" key="5">
    <source>
        <dbReference type="ARBA" id="ARBA00023186"/>
    </source>
</evidence>
<dbReference type="SUPFAM" id="SSF109910">
    <property type="entry name" value="YgfY-like"/>
    <property type="match status" value="1"/>
</dbReference>
<protein>
    <recommendedName>
        <fullName evidence="3">FAD assembly factor SdhE</fullName>
    </recommendedName>
</protein>
<keyword evidence="4" id="KW-0963">Cytoplasm</keyword>
<dbReference type="PANTHER" id="PTHR39585">
    <property type="entry name" value="FAD ASSEMBLY FACTOR SDHE"/>
    <property type="match status" value="1"/>
</dbReference>
<evidence type="ECO:0000256" key="4">
    <source>
        <dbReference type="ARBA" id="ARBA00022490"/>
    </source>
</evidence>
<dbReference type="AlphaFoldDB" id="A0AAW9R7A3"/>
<comment type="similarity">
    <text evidence="2">Belongs to the SdhE FAD assembly factor family.</text>
</comment>
<dbReference type="Pfam" id="PF03937">
    <property type="entry name" value="Sdh5"/>
    <property type="match status" value="1"/>
</dbReference>
<dbReference type="GO" id="GO:0006105">
    <property type="term" value="P:succinate metabolic process"/>
    <property type="evidence" value="ECO:0007669"/>
    <property type="project" value="TreeGrafter"/>
</dbReference>
<gene>
    <name evidence="6" type="ORF">V3330_11765</name>
</gene>
<dbReference type="RefSeq" id="WP_354695623.1">
    <property type="nucleotide sequence ID" value="NZ_JAZHOG010000007.1"/>
</dbReference>
<name>A0AAW9R7A3_9GAMM</name>